<keyword evidence="4" id="KW-1185">Reference proteome</keyword>
<dbReference type="OrthoDB" id="97893at2"/>
<protein>
    <submittedName>
        <fullName evidence="3">Uncharacterized protein</fullName>
    </submittedName>
</protein>
<dbReference type="SUPFAM" id="SSF117074">
    <property type="entry name" value="Hypothetical protein PA1324"/>
    <property type="match status" value="1"/>
</dbReference>
<feature type="region of interest" description="Disordered" evidence="1">
    <location>
        <begin position="498"/>
        <end position="548"/>
    </location>
</feature>
<dbReference type="KEGG" id="wma:WM2015_50"/>
<dbReference type="AlphaFoldDB" id="A0A0K0XS41"/>
<accession>A0A0K0XS41</accession>
<proteinExistence type="predicted"/>
<sequence length="802" mass="84682">MPWMRVFLGLMLGLLAGGTVALEQSDFDTVAFKWNTGESVSDGPFGIEASPAPVLDAAVNFQALDRGVDLVLTEGPTGGGIVAFGWLDSGLWTPGDGDGIDLIADNPAHRVYATVSDAGAVAIRSAAPFSAGIQVGSANVSLDPQATWRLNVMLEVGLVQLWFDDQLLIEAPAFPSGGADPDLLGDDYVVSVLSGPMETGQATLNDLARNPRLTVERYARVLPHRPTTPVIIAPRTADMMLKDETVELGIFLRSSGSSPATGVTATLLPPPGLGLSVLSGPLSVPAIEPGASTLLTYTVQSSPGTPVGSHAFTLQLSGGLSDSIEVAVPVWDIDVTLTDLPGGIANGTAETAFNTWTFDLVAPEQFDGEGLPSWFDIQVLDFEVSHKSPFSGTLWEEAVLEQIMVPRDGTIRALFLNGTVRSKDAANQPIVLPGSTVALFPVPGNQPRIDIADAQGQFEFVNVPPGLYRLVVLPPQPFRKNSGLVQSQPFEVGTDSMTLNVTVPRPPPEADPRFIGPPAVAQGQTGTATRPPPPPPAAPPPPAKGGSGARSFGVGVVAGVIFDLIDLGLGPKTGGATLASILACNVGGGAAGWLADPIDEDIFYVGRTLTPPLDPAERTLSERFEMNAQILTPQPIFGPPVTMSTSSSFDYTRQTDQRSYPVSSGESLSFQLKLPTQVSAVVDPQDASRMVAAVEVEDPGGAPLGWPDVLMQVWMFEPDNDTLMASDYPRDDGIEPDDVAGDGVFHVRLPFDCENGVLLYFAGARSGYFPEEWPTTFAVWRGDLEAIGLCEAPIFEDRFEAP</sequence>
<name>A0A0K0XS41_9GAMM</name>
<dbReference type="Proteomes" id="UP000066624">
    <property type="component" value="Chromosome"/>
</dbReference>
<gene>
    <name evidence="3" type="ORF">WM2015_50</name>
</gene>
<evidence type="ECO:0000313" key="3">
    <source>
        <dbReference type="EMBL" id="AKS40441.1"/>
    </source>
</evidence>
<evidence type="ECO:0000256" key="1">
    <source>
        <dbReference type="SAM" id="MobiDB-lite"/>
    </source>
</evidence>
<evidence type="ECO:0000256" key="2">
    <source>
        <dbReference type="SAM" id="SignalP"/>
    </source>
</evidence>
<dbReference type="RefSeq" id="WP_156200707.1">
    <property type="nucleotide sequence ID" value="NZ_CP012154.1"/>
</dbReference>
<organism evidence="3 4">
    <name type="scientific">Wenzhouxiangella marina</name>
    <dbReference type="NCBI Taxonomy" id="1579979"/>
    <lineage>
        <taxon>Bacteria</taxon>
        <taxon>Pseudomonadati</taxon>
        <taxon>Pseudomonadota</taxon>
        <taxon>Gammaproteobacteria</taxon>
        <taxon>Chromatiales</taxon>
        <taxon>Wenzhouxiangellaceae</taxon>
        <taxon>Wenzhouxiangella</taxon>
    </lineage>
</organism>
<evidence type="ECO:0000313" key="4">
    <source>
        <dbReference type="Proteomes" id="UP000066624"/>
    </source>
</evidence>
<feature type="chain" id="PRO_5043534118" evidence="2">
    <location>
        <begin position="22"/>
        <end position="802"/>
    </location>
</feature>
<feature type="signal peptide" evidence="2">
    <location>
        <begin position="1"/>
        <end position="21"/>
    </location>
</feature>
<dbReference type="EMBL" id="CP012154">
    <property type="protein sequence ID" value="AKS40441.1"/>
    <property type="molecule type" value="Genomic_DNA"/>
</dbReference>
<keyword evidence="2" id="KW-0732">Signal</keyword>
<reference evidence="3 4" key="1">
    <citation type="submission" date="2015-07" db="EMBL/GenBank/DDBJ databases">
        <authorList>
            <person name="Noorani M."/>
        </authorList>
    </citation>
    <scope>NUCLEOTIDE SEQUENCE [LARGE SCALE GENOMIC DNA]</scope>
    <source>
        <strain evidence="3 4">KCTC 42284</strain>
    </source>
</reference>
<feature type="compositionally biased region" description="Pro residues" evidence="1">
    <location>
        <begin position="530"/>
        <end position="543"/>
    </location>
</feature>